<name>A0A1G7XS21_9BACT</name>
<feature type="signal peptide" evidence="1">
    <location>
        <begin position="1"/>
        <end position="21"/>
    </location>
</feature>
<dbReference type="InterPro" id="IPR011250">
    <property type="entry name" value="OMP/PagP_B-barrel"/>
</dbReference>
<evidence type="ECO:0000313" key="3">
    <source>
        <dbReference type="EMBL" id="SDG86896.1"/>
    </source>
</evidence>
<feature type="domain" description="Outer membrane protein beta-barrel" evidence="2">
    <location>
        <begin position="23"/>
        <end position="225"/>
    </location>
</feature>
<dbReference type="Proteomes" id="UP000198779">
    <property type="component" value="Unassembled WGS sequence"/>
</dbReference>
<gene>
    <name evidence="3" type="ORF">SAMN04487901_11159</name>
</gene>
<dbReference type="STRING" id="645274.SAMN04487901_11159"/>
<keyword evidence="1" id="KW-0732">Signal</keyword>
<evidence type="ECO:0000259" key="2">
    <source>
        <dbReference type="Pfam" id="PF13568"/>
    </source>
</evidence>
<accession>A0A1G7XS21</accession>
<dbReference type="AlphaFoldDB" id="A0A1G7XS21"/>
<evidence type="ECO:0000256" key="1">
    <source>
        <dbReference type="SAM" id="SignalP"/>
    </source>
</evidence>
<keyword evidence="4" id="KW-1185">Reference proteome</keyword>
<sequence length="259" mass="29169">MVKMRRLFLSFLLPFVGIAVAVAQVGQHRSDFSVGFNGGMMFSNVGFMPEVPQDMHQGLTGGFSLRYTSEKYFNSICAIVAEVNYAQVGWKERILTPNDEPVINATTGQAESYQRDMTYLQVPVLARMGWGRERRGVQFFVQAGPQVGFFLSEKTQMNFPWDSRTPVYADGSGRTSSVIAQDTMSVQRKVDYGIAAGLGLEFSLKNVGHFLVEGRYYYGLGDIFRNSKRDYFGRSNLNNICVKLTYLFDITKTKNSNIK</sequence>
<organism evidence="3 4">
    <name type="scientific">Prevotella communis</name>
    <dbReference type="NCBI Taxonomy" id="2913614"/>
    <lineage>
        <taxon>Bacteria</taxon>
        <taxon>Pseudomonadati</taxon>
        <taxon>Bacteroidota</taxon>
        <taxon>Bacteroidia</taxon>
        <taxon>Bacteroidales</taxon>
        <taxon>Prevotellaceae</taxon>
        <taxon>Prevotella</taxon>
    </lineage>
</organism>
<dbReference type="InterPro" id="IPR025665">
    <property type="entry name" value="Beta-barrel_OMP_2"/>
</dbReference>
<dbReference type="SUPFAM" id="SSF56925">
    <property type="entry name" value="OMPA-like"/>
    <property type="match status" value="1"/>
</dbReference>
<dbReference type="EMBL" id="FNCQ01000011">
    <property type="protein sequence ID" value="SDG86896.1"/>
    <property type="molecule type" value="Genomic_DNA"/>
</dbReference>
<evidence type="ECO:0000313" key="4">
    <source>
        <dbReference type="Proteomes" id="UP000198779"/>
    </source>
</evidence>
<reference evidence="4" key="1">
    <citation type="submission" date="2016-10" db="EMBL/GenBank/DDBJ databases">
        <authorList>
            <person name="Varghese N."/>
            <person name="Submissions S."/>
        </authorList>
    </citation>
    <scope>NUCLEOTIDE SEQUENCE [LARGE SCALE GENOMIC DNA]</scope>
    <source>
        <strain evidence="4">BP1-148</strain>
    </source>
</reference>
<proteinExistence type="predicted"/>
<feature type="chain" id="PRO_5011580373" evidence="1">
    <location>
        <begin position="22"/>
        <end position="259"/>
    </location>
</feature>
<dbReference type="Pfam" id="PF13568">
    <property type="entry name" value="OMP_b-brl_2"/>
    <property type="match status" value="1"/>
</dbReference>
<protein>
    <submittedName>
        <fullName evidence="3">Outer membrane protein beta-barrel domain-containing protein</fullName>
    </submittedName>
</protein>